<reference evidence="3 4" key="1">
    <citation type="journal article" date="2015" name="Genome Announc.">
        <title>Complete Genome Sequence of Steroid-Transforming Nocardioides simplex VKM Ac-2033D.</title>
        <authorList>
            <person name="Shtratnikova V.Y."/>
            <person name="Schelkunov M.I."/>
            <person name="Pekov Y.A."/>
            <person name="Fokina V.V."/>
            <person name="Logacheva M.D."/>
            <person name="Sokolov S.L."/>
            <person name="Bragin E.Y."/>
            <person name="Ashapkin V.V."/>
            <person name="Donova M.V."/>
        </authorList>
    </citation>
    <scope>NUCLEOTIDE SEQUENCE [LARGE SCALE GENOMIC DNA]</scope>
    <source>
        <strain evidence="3 4">VKM Ac-2033D</strain>
    </source>
</reference>
<dbReference type="InterPro" id="IPR044149">
    <property type="entry name" value="Nitrilases_CHs"/>
</dbReference>
<name>A0A0A1DFV0_NOCSI</name>
<dbReference type="InterPro" id="IPR003010">
    <property type="entry name" value="C-N_Hydrolase"/>
</dbReference>
<dbReference type="EMBL" id="CP009896">
    <property type="protein sequence ID" value="AIY16181.1"/>
    <property type="molecule type" value="Genomic_DNA"/>
</dbReference>
<keyword evidence="3" id="KW-0378">Hydrolase</keyword>
<comment type="similarity">
    <text evidence="1">Belongs to the carbon-nitrogen hydrolase superfamily. Nitrilase family.</text>
</comment>
<dbReference type="PROSITE" id="PS50263">
    <property type="entry name" value="CN_HYDROLASE"/>
    <property type="match status" value="1"/>
</dbReference>
<feature type="compositionally biased region" description="Low complexity" evidence="2">
    <location>
        <begin position="329"/>
        <end position="339"/>
    </location>
</feature>
<dbReference type="GeneID" id="96608187"/>
<dbReference type="GO" id="GO:0018762">
    <property type="term" value="F:aliphatic nitrilase activity"/>
    <property type="evidence" value="ECO:0007669"/>
    <property type="project" value="UniProtKB-EC"/>
</dbReference>
<dbReference type="Pfam" id="PF00795">
    <property type="entry name" value="CN_hydrolase"/>
    <property type="match status" value="1"/>
</dbReference>
<dbReference type="eggNOG" id="COG0388">
    <property type="taxonomic scope" value="Bacteria"/>
</dbReference>
<protein>
    <submittedName>
        <fullName evidence="3">Nitrilase</fullName>
        <ecNumber evidence="3">3.5.5.7</ecNumber>
    </submittedName>
</protein>
<dbReference type="AlphaFoldDB" id="A0A0A1DFV0"/>
<sequence>MVNDRLPLVRVAAVQAAPVFLDRDATLDKVESLVAEAAAGGAELVVFGESFVSGFPIWGSVLPPVDQHELHQRLVESSITVPGPHARRLGEIAARHGVVLSVGVNERAAHSLGQVFNANLVFDRTGALVNHRRKLVGTWHERLTWSHGDAHGLEPVELDGWFLGALICGENTNTLAKYTLLAQGERLHIATYPPAWPFDQRTDAPEYDLAESIRLRSAAHSFEGKVFTVVAATVLDEDAVETVAQGDERVEKLLRATPTVSMVVGPRGEVVAGPPTTDEGIVTATVDLNEEIVLKRAHDIVGTYNRFDIFDVRVDKRRRPAITTIEDAPGAAAAAPAASADEEVGRDVL</sequence>
<dbReference type="HOGENOM" id="CLU_030130_6_2_11"/>
<accession>A0A0A1DFV0</accession>
<feature type="region of interest" description="Disordered" evidence="2">
    <location>
        <begin position="329"/>
        <end position="349"/>
    </location>
</feature>
<proteinExistence type="inferred from homology"/>
<evidence type="ECO:0000256" key="2">
    <source>
        <dbReference type="SAM" id="MobiDB-lite"/>
    </source>
</evidence>
<dbReference type="KEGG" id="psim:KR76_04335"/>
<gene>
    <name evidence="3" type="ORF">KR76_04335</name>
</gene>
<evidence type="ECO:0000256" key="1">
    <source>
        <dbReference type="ARBA" id="ARBA00008129"/>
    </source>
</evidence>
<dbReference type="Gene3D" id="3.60.110.10">
    <property type="entry name" value="Carbon-nitrogen hydrolase"/>
    <property type="match status" value="1"/>
</dbReference>
<dbReference type="EC" id="3.5.5.7" evidence="3"/>
<dbReference type="PANTHER" id="PTHR46044:SF2">
    <property type="entry name" value="CN HYDROLASE DOMAIN-CONTAINING PROTEIN"/>
    <property type="match status" value="1"/>
</dbReference>
<dbReference type="CDD" id="cd07564">
    <property type="entry name" value="nitrilases_CHs"/>
    <property type="match status" value="1"/>
</dbReference>
<dbReference type="SUPFAM" id="SSF56317">
    <property type="entry name" value="Carbon-nitrogen hydrolase"/>
    <property type="match status" value="1"/>
</dbReference>
<dbReference type="Proteomes" id="UP000030300">
    <property type="component" value="Chromosome"/>
</dbReference>
<organism evidence="3 4">
    <name type="scientific">Nocardioides simplex</name>
    <name type="common">Arthrobacter simplex</name>
    <dbReference type="NCBI Taxonomy" id="2045"/>
    <lineage>
        <taxon>Bacteria</taxon>
        <taxon>Bacillati</taxon>
        <taxon>Actinomycetota</taxon>
        <taxon>Actinomycetes</taxon>
        <taxon>Propionibacteriales</taxon>
        <taxon>Nocardioidaceae</taxon>
        <taxon>Pimelobacter</taxon>
    </lineage>
</organism>
<dbReference type="OrthoDB" id="9811121at2"/>
<dbReference type="PANTHER" id="PTHR46044">
    <property type="entry name" value="NITRILASE"/>
    <property type="match status" value="1"/>
</dbReference>
<dbReference type="RefSeq" id="WP_038676888.1">
    <property type="nucleotide sequence ID" value="NZ_BJMC01000004.1"/>
</dbReference>
<dbReference type="STRING" id="2045.KR76_04335"/>
<evidence type="ECO:0000313" key="3">
    <source>
        <dbReference type="EMBL" id="AIY16181.1"/>
    </source>
</evidence>
<dbReference type="InterPro" id="IPR036526">
    <property type="entry name" value="C-N_Hydrolase_sf"/>
</dbReference>
<evidence type="ECO:0000313" key="4">
    <source>
        <dbReference type="Proteomes" id="UP000030300"/>
    </source>
</evidence>
<keyword evidence="4" id="KW-1185">Reference proteome</keyword>